<feature type="domain" description="Bacterial Ig-like" evidence="2">
    <location>
        <begin position="655"/>
        <end position="750"/>
    </location>
</feature>
<keyword evidence="4" id="KW-1185">Reference proteome</keyword>
<feature type="non-terminal residue" evidence="3">
    <location>
        <position position="1140"/>
    </location>
</feature>
<evidence type="ECO:0000313" key="4">
    <source>
        <dbReference type="Proteomes" id="UP000240912"/>
    </source>
</evidence>
<dbReference type="InterPro" id="IPR041286">
    <property type="entry name" value="MBG_2"/>
</dbReference>
<dbReference type="InterPro" id="IPR044016">
    <property type="entry name" value="Big_13"/>
</dbReference>
<feature type="domain" description="Bacterial Ig-like" evidence="2">
    <location>
        <begin position="772"/>
        <end position="841"/>
    </location>
</feature>
<evidence type="ECO:0008006" key="5">
    <source>
        <dbReference type="Google" id="ProtNLM"/>
    </source>
</evidence>
<organism evidence="3 4">
    <name type="scientific">Pedobacter yulinensis</name>
    <dbReference type="NCBI Taxonomy" id="2126353"/>
    <lineage>
        <taxon>Bacteria</taxon>
        <taxon>Pseudomonadati</taxon>
        <taxon>Bacteroidota</taxon>
        <taxon>Sphingobacteriia</taxon>
        <taxon>Sphingobacteriales</taxon>
        <taxon>Sphingobacteriaceae</taxon>
        <taxon>Pedobacter</taxon>
    </lineage>
</organism>
<feature type="domain" description="MBG" evidence="1">
    <location>
        <begin position="957"/>
        <end position="1026"/>
    </location>
</feature>
<feature type="domain" description="MBG" evidence="1">
    <location>
        <begin position="1033"/>
        <end position="1103"/>
    </location>
</feature>
<dbReference type="AlphaFoldDB" id="A0A2T3HHG4"/>
<dbReference type="Proteomes" id="UP000240912">
    <property type="component" value="Unassembled WGS sequence"/>
</dbReference>
<dbReference type="Pfam" id="PF19077">
    <property type="entry name" value="Big_13"/>
    <property type="match status" value="2"/>
</dbReference>
<gene>
    <name evidence="3" type="ORF">C7T94_18425</name>
</gene>
<evidence type="ECO:0000259" key="1">
    <source>
        <dbReference type="Pfam" id="PF18676"/>
    </source>
</evidence>
<protein>
    <recommendedName>
        <fullName evidence="5">Bacterial Ig-like domain-containing protein</fullName>
    </recommendedName>
</protein>
<evidence type="ECO:0000313" key="3">
    <source>
        <dbReference type="EMBL" id="PST81843.1"/>
    </source>
</evidence>
<dbReference type="InterPro" id="IPR013783">
    <property type="entry name" value="Ig-like_fold"/>
</dbReference>
<name>A0A2T3HHG4_9SPHI</name>
<evidence type="ECO:0000259" key="2">
    <source>
        <dbReference type="Pfam" id="PF19077"/>
    </source>
</evidence>
<reference evidence="3 4" key="1">
    <citation type="submission" date="2018-03" db="EMBL/GenBank/DDBJ databases">
        <authorList>
            <person name="Keele B.F."/>
        </authorList>
    </citation>
    <scope>NUCLEOTIDE SEQUENCE [LARGE SCALE GENOMIC DNA]</scope>
    <source>
        <strain evidence="3 4">YL28-9</strain>
    </source>
</reference>
<feature type="domain" description="MBG" evidence="1">
    <location>
        <begin position="1109"/>
        <end position="1139"/>
    </location>
</feature>
<dbReference type="Gene3D" id="2.60.40.10">
    <property type="entry name" value="Immunoglobulins"/>
    <property type="match status" value="2"/>
</dbReference>
<proteinExistence type="predicted"/>
<accession>A0A2T3HHG4</accession>
<dbReference type="RefSeq" id="WP_162618761.1">
    <property type="nucleotide sequence ID" value="NZ_KZ686272.1"/>
</dbReference>
<dbReference type="EMBL" id="PYLS01000008">
    <property type="protein sequence ID" value="PST81843.1"/>
    <property type="molecule type" value="Genomic_DNA"/>
</dbReference>
<dbReference type="NCBIfam" id="NF033510">
    <property type="entry name" value="Ca_tandemer"/>
    <property type="match status" value="2"/>
</dbReference>
<sequence>MNRESSRRIASWLSRPYPQNNRPGGSLHRKIGWLLLVVLCFTQAALAQVKSANYNFDSFAAGTVQATASGNTASWAIPVSSTDNTPSGLTAVVEGNGAGGSIRIINIAVGGDIHVGFQAIAPGTVSKAVIRSTDGSEFKLSAINVAAVANVVQTFSLRAMRDGVQVGSIVAGNYVPTTPISPVGFDLSSNADFASIDAIEVTTTVPQGLRLDDLAITAAPSATLTTTGTVNPFSSCAATASGEQSFTVSGSNLSGNVTVAPPAGFQLSLVSGGPYSGANLTIPQSGGSASATVYVRMAAALSSPAAGNIQISSAGATTATVALSGVVNPLPSLTIGAVQAVNFNATSFSIPYSGATGTPDQYSVTSGAAALPGFTAVTNAALSGSPIVVLLPANPVPGTYNFNLTVRNSTTGCVSAVLPFSLTINAAPAPVVTSVAVPASAVYGAGQSLDFTVNYSAAVTVTGTPAIPLVIGSTTKAAAYVAGSGSSALVFRYTVATGDVDANGITIGSSISLNGGTIGAGNVDAALALNSVGSTSGVLVDAVAPTVTSIVRVGATPTNAASLAYTVTFSEPVTGVDAGDFSLAVTGGANGIIAGVSGSGTTYTVTTNSVTGTGTLRLDLNSTGTGILDAVGNGIPSGYTSGQLYAVDRDSPAAPSVPQLLAADDTGLSGTDNITNKTALNFSGSQSEPGATVRLYFNGTQVGFTNADGSGNWSAAASAVAEGSYSVTARVEDAAGNLSAPSSALQLNVDLTAPAAAIVLSPANGAVLLTGTPAISGTAQAGTSITLITDGVSVANATTTDASGNWSYTLQAQLGPGSHTVRAVAVDIAGNTAPSSNTNTFAVSTQPTITLTGSVPALNAVYPQPSTAAVFSVSATNLTAGVLVTPPAGFEVSSDNSSFAPSVTLGAAGNLSASPVYVRLAAGTAAGNYAGNLTLSSAGATSRTLAITSSTVTPLALTVAAQAKTKAYGDADPALTFTATPALAAGDAFTGSLTRVPGENVGTYGITQGTLSAGTNYTITFTGANLQVTPKAITVTADARGKAFGTADPALTYTVSPALVAGDAFTGSLSRAPGEAVGTYPITQGTLSAGSNYALTFTGASFTIGARVITVTAATQTKVYGQADPALTYTFTPALDPGDS</sequence>
<dbReference type="Pfam" id="PF18676">
    <property type="entry name" value="MBG_2"/>
    <property type="match status" value="3"/>
</dbReference>
<comment type="caution">
    <text evidence="3">The sequence shown here is derived from an EMBL/GenBank/DDBJ whole genome shotgun (WGS) entry which is preliminary data.</text>
</comment>